<evidence type="ECO:0000256" key="1">
    <source>
        <dbReference type="SAM" id="Phobius"/>
    </source>
</evidence>
<comment type="caution">
    <text evidence="2">The sequence shown here is derived from an EMBL/GenBank/DDBJ whole genome shotgun (WGS) entry which is preliminary data.</text>
</comment>
<proteinExistence type="predicted"/>
<dbReference type="RefSeq" id="WP_170132206.1">
    <property type="nucleotide sequence ID" value="NZ_QGTR01000001.1"/>
</dbReference>
<name>A0A317PQH4_9HYPH</name>
<protein>
    <submittedName>
        <fullName evidence="2">Uncharacterized protein</fullName>
    </submittedName>
</protein>
<evidence type="ECO:0000313" key="3">
    <source>
        <dbReference type="Proteomes" id="UP000246352"/>
    </source>
</evidence>
<feature type="transmembrane region" description="Helical" evidence="1">
    <location>
        <begin position="6"/>
        <end position="25"/>
    </location>
</feature>
<sequence>MNRNTLYIVIAVLAVGVAVIGFQLYKERQTTGVEINLGENGISIQQK</sequence>
<keyword evidence="1" id="KW-0812">Transmembrane</keyword>
<keyword evidence="1" id="KW-0472">Membrane</keyword>
<keyword evidence="1" id="KW-1133">Transmembrane helix</keyword>
<dbReference type="EMBL" id="QGTR01000001">
    <property type="protein sequence ID" value="PWW03713.1"/>
    <property type="molecule type" value="Genomic_DNA"/>
</dbReference>
<reference evidence="2 3" key="1">
    <citation type="submission" date="2018-05" db="EMBL/GenBank/DDBJ databases">
        <title>Genomic Encyclopedia of Type Strains, Phase IV (KMG-IV): sequencing the most valuable type-strain genomes for metagenomic binning, comparative biology and taxonomic classification.</title>
        <authorList>
            <person name="Goeker M."/>
        </authorList>
    </citation>
    <scope>NUCLEOTIDE SEQUENCE [LARGE SCALE GENOMIC DNA]</scope>
    <source>
        <strain evidence="2 3">DSM 16791</strain>
    </source>
</reference>
<dbReference type="Proteomes" id="UP000246352">
    <property type="component" value="Unassembled WGS sequence"/>
</dbReference>
<gene>
    <name evidence="2" type="ORF">DFR52_101399</name>
</gene>
<dbReference type="AlphaFoldDB" id="A0A317PQH4"/>
<keyword evidence="3" id="KW-1185">Reference proteome</keyword>
<evidence type="ECO:0000313" key="2">
    <source>
        <dbReference type="EMBL" id="PWW03713.1"/>
    </source>
</evidence>
<accession>A0A317PQH4</accession>
<organism evidence="2 3">
    <name type="scientific">Hoeflea marina</name>
    <dbReference type="NCBI Taxonomy" id="274592"/>
    <lineage>
        <taxon>Bacteria</taxon>
        <taxon>Pseudomonadati</taxon>
        <taxon>Pseudomonadota</taxon>
        <taxon>Alphaproteobacteria</taxon>
        <taxon>Hyphomicrobiales</taxon>
        <taxon>Rhizobiaceae</taxon>
        <taxon>Hoeflea</taxon>
    </lineage>
</organism>